<dbReference type="InterPro" id="IPR056242">
    <property type="entry name" value="PIN_TASOR"/>
</dbReference>
<feature type="compositionally biased region" description="Pro residues" evidence="2">
    <location>
        <begin position="741"/>
        <end position="753"/>
    </location>
</feature>
<evidence type="ECO:0000256" key="1">
    <source>
        <dbReference type="ARBA" id="ARBA00008058"/>
    </source>
</evidence>
<feature type="compositionally biased region" description="Polar residues" evidence="2">
    <location>
        <begin position="550"/>
        <end position="563"/>
    </location>
</feature>
<dbReference type="InterPro" id="IPR056243">
    <property type="entry name" value="TASOR_ab_dom"/>
</dbReference>
<dbReference type="PANTHER" id="PTHR16207">
    <property type="entry name" value="SET DOMAIN-CONTAINING PROTEIN"/>
    <property type="match status" value="1"/>
</dbReference>
<feature type="compositionally biased region" description="Low complexity" evidence="2">
    <location>
        <begin position="754"/>
        <end position="765"/>
    </location>
</feature>
<reference evidence="6" key="1">
    <citation type="submission" date="2021-04" db="EMBL/GenBank/DDBJ databases">
        <authorList>
            <consortium name="Wellcome Sanger Institute Data Sharing"/>
        </authorList>
    </citation>
    <scope>NUCLEOTIDE SEQUENCE [LARGE SCALE GENOMIC DNA]</scope>
</reference>
<evidence type="ECO:0000256" key="2">
    <source>
        <dbReference type="SAM" id="MobiDB-lite"/>
    </source>
</evidence>
<dbReference type="Pfam" id="PF12509">
    <property type="entry name" value="DUF3715"/>
    <property type="match status" value="1"/>
</dbReference>
<evidence type="ECO:0000259" key="3">
    <source>
        <dbReference type="Pfam" id="PF12509"/>
    </source>
</evidence>
<feature type="compositionally biased region" description="Basic and acidic residues" evidence="2">
    <location>
        <begin position="569"/>
        <end position="580"/>
    </location>
</feature>
<protein>
    <recommendedName>
        <fullName evidence="8">Transcription activation suppressor b</fullName>
    </recommendedName>
</protein>
<sequence>STPDKSGRSNFAVKHQLFVFLPPDSREFEDLVKIISSFYLDSSSRGTFSYCKARLIHNELLEKEFIEKRREMKQEGRTEQELAESYCFLFPDKSKLQWICEKGLSVGHSRITTLGNPSTGVYLSKYSDLLQINPFEVGSFGDMILFKVMRGRIKHIHENMPKNAIEPTPKFDCHLSKSANRVTSLLSYRAFELTQQYFFEFAFDEIKARPRHVCPYAVVSFQYKGKEATATPMAAHRYIFMQENIHFISTFFGPLVNKGQELFPICLRSSSLKILEISKKHLQLFEPEPLTVEPQPAIMSSMQSFIPALHYALFKLRPNPGKDLSLGVERQATDYLTRMDSGTVRPFILPEYKYNVDDRTNPLTVPRHKFNTEAVLRSYVHNPANYILPLNKAKDIIERIRNPVPVLPQERLSQIESQPQPQRLRLSQNEYDKDKMKQLLKLIQLHKKALIKDPGKERGEDGAWDINSLKRKFEGDERGGTNKHKRTEQLSNGEPSRGEEGSRCLLMESMGIYDTDLRSRGNANSSAVSETQRLLKILLATLNKAVAQGSVSVPSNHGEPSTGSGRGEPAFHDPESRKQSEPALQTNYTEIWFTMHCCDKLPVCFSPEKPQPLPEPKLELEDVTVADCHLEPQTPAAVEVKKEAASPTLPIVEEVTFRPSISLDTILNQEIHSLTSDIKNIMQTHHISYTSQLPPRLPPRHCWLPNSCFSDFVVPYVSPVPVQGYVKALCEKMDKLIPAPPAPSKVTSPPPPVTTSHLTTSTPAPIQTSKTKAEPSLSKSATTSQSGKVGAVKETTVASTKVKTEVASEEIEGDMYSPSQVTADSPEHNSQNPGSASGNGSGLLAGSLIGQLKPEVFSSLVEIFKDVTKNTVKFYIYSGDEGEESDVCKEIKEYLKSLGNSECSPQTFLENSGSLDKLLIIIRNEDIAAHVHKIPALVSLKKLPSVSFAGVDTLDDVKNHTYNELFVSGGFMVSDEFVLNPDLITQDRLQGLLKFLEEQSTPEHPWQWKVHCKSQKKLKELGRLNTNAMGLLNLLTAYQKKHLVEFLPYHECDTQSRQAPDLECLVKLQAQHTQQRHLIFLTERPFEMFLQYSRNGIVIASIDDIMSGFHGLIGSINQNELPTPPSTGG</sequence>
<feature type="compositionally biased region" description="Polar residues" evidence="2">
    <location>
        <begin position="777"/>
        <end position="787"/>
    </location>
</feature>
<dbReference type="Pfam" id="PF24630">
    <property type="entry name" value="PIN_TASOR"/>
    <property type="match status" value="1"/>
</dbReference>
<feature type="region of interest" description="Disordered" evidence="2">
    <location>
        <begin position="474"/>
        <end position="503"/>
    </location>
</feature>
<dbReference type="GeneTree" id="ENSGT00530000063735"/>
<dbReference type="InterPro" id="IPR022188">
    <property type="entry name" value="TASOR_DUF3715"/>
</dbReference>
<proteinExistence type="inferred from homology"/>
<accession>A0A7N6BQP6</accession>
<evidence type="ECO:0008006" key="8">
    <source>
        <dbReference type="Google" id="ProtNLM"/>
    </source>
</evidence>
<dbReference type="PANTHER" id="PTHR16207:SF1">
    <property type="entry name" value="PROTEIN TASOR"/>
    <property type="match status" value="1"/>
</dbReference>
<dbReference type="Proteomes" id="UP000265040">
    <property type="component" value="Chromosome 7"/>
</dbReference>
<reference evidence="6" key="2">
    <citation type="submission" date="2025-08" db="UniProtKB">
        <authorList>
            <consortium name="Ensembl"/>
        </authorList>
    </citation>
    <scope>IDENTIFICATION</scope>
</reference>
<evidence type="ECO:0000259" key="4">
    <source>
        <dbReference type="Pfam" id="PF23314"/>
    </source>
</evidence>
<dbReference type="Ensembl" id="ENSATET00000039599.1">
    <property type="protein sequence ID" value="ENSATEP00000066319.1"/>
    <property type="gene ID" value="ENSATEG00000006412.3"/>
</dbReference>
<dbReference type="InterPro" id="IPR046432">
    <property type="entry name" value="TASOR"/>
</dbReference>
<feature type="domain" description="TASOR alpha/beta" evidence="4">
    <location>
        <begin position="869"/>
        <end position="966"/>
    </location>
</feature>
<comment type="similarity">
    <text evidence="1">Belongs to the TASOR family.</text>
</comment>
<dbReference type="GO" id="GO:0045814">
    <property type="term" value="P:negative regulation of gene expression, epigenetic"/>
    <property type="evidence" value="ECO:0007669"/>
    <property type="project" value="InterPro"/>
</dbReference>
<dbReference type="Pfam" id="PF23314">
    <property type="entry name" value="TASOR_alpha-beta"/>
    <property type="match status" value="1"/>
</dbReference>
<dbReference type="GO" id="GO:0005654">
    <property type="term" value="C:nucleoplasm"/>
    <property type="evidence" value="ECO:0007669"/>
    <property type="project" value="TreeGrafter"/>
</dbReference>
<name>A0A7N6BQP6_ANATE</name>
<dbReference type="GO" id="GO:0000792">
    <property type="term" value="C:heterochromatin"/>
    <property type="evidence" value="ECO:0007669"/>
    <property type="project" value="TreeGrafter"/>
</dbReference>
<dbReference type="AlphaFoldDB" id="A0A7N6BQP6"/>
<feature type="domain" description="TASOR PIN" evidence="5">
    <location>
        <begin position="970"/>
        <end position="1110"/>
    </location>
</feature>
<reference evidence="6" key="3">
    <citation type="submission" date="2025-09" db="UniProtKB">
        <authorList>
            <consortium name="Ensembl"/>
        </authorList>
    </citation>
    <scope>IDENTIFICATION</scope>
</reference>
<feature type="region of interest" description="Disordered" evidence="2">
    <location>
        <begin position="550"/>
        <end position="583"/>
    </location>
</feature>
<evidence type="ECO:0000313" key="6">
    <source>
        <dbReference type="Ensembl" id="ENSATEP00000066319.1"/>
    </source>
</evidence>
<dbReference type="Gene3D" id="3.90.228.10">
    <property type="match status" value="1"/>
</dbReference>
<organism evidence="6 7">
    <name type="scientific">Anabas testudineus</name>
    <name type="common">Climbing perch</name>
    <name type="synonym">Anthias testudineus</name>
    <dbReference type="NCBI Taxonomy" id="64144"/>
    <lineage>
        <taxon>Eukaryota</taxon>
        <taxon>Metazoa</taxon>
        <taxon>Chordata</taxon>
        <taxon>Craniata</taxon>
        <taxon>Vertebrata</taxon>
        <taxon>Euteleostomi</taxon>
        <taxon>Actinopterygii</taxon>
        <taxon>Neopterygii</taxon>
        <taxon>Teleostei</taxon>
        <taxon>Neoteleostei</taxon>
        <taxon>Acanthomorphata</taxon>
        <taxon>Anabantaria</taxon>
        <taxon>Anabantiformes</taxon>
        <taxon>Anabantoidei</taxon>
        <taxon>Anabantidae</taxon>
        <taxon>Anabas</taxon>
    </lineage>
</organism>
<dbReference type="GO" id="GO:0003682">
    <property type="term" value="F:chromatin binding"/>
    <property type="evidence" value="ECO:0007669"/>
    <property type="project" value="TreeGrafter"/>
</dbReference>
<evidence type="ECO:0000259" key="5">
    <source>
        <dbReference type="Pfam" id="PF24630"/>
    </source>
</evidence>
<feature type="domain" description="TASOR pseudo-PARP" evidence="3">
    <location>
        <begin position="71"/>
        <end position="215"/>
    </location>
</feature>
<feature type="region of interest" description="Disordered" evidence="2">
    <location>
        <begin position="741"/>
        <end position="839"/>
    </location>
</feature>
<dbReference type="GO" id="GO:0097355">
    <property type="term" value="P:protein localization to heterochromatin"/>
    <property type="evidence" value="ECO:0007669"/>
    <property type="project" value="TreeGrafter"/>
</dbReference>
<evidence type="ECO:0000313" key="7">
    <source>
        <dbReference type="Proteomes" id="UP000265040"/>
    </source>
</evidence>
<keyword evidence="7" id="KW-1185">Reference proteome</keyword>